<organism evidence="1 2">
    <name type="scientific">Paenibacillus thiaminolyticus</name>
    <name type="common">Bacillus thiaminolyticus</name>
    <dbReference type="NCBI Taxonomy" id="49283"/>
    <lineage>
        <taxon>Bacteria</taxon>
        <taxon>Bacillati</taxon>
        <taxon>Bacillota</taxon>
        <taxon>Bacilli</taxon>
        <taxon>Bacillales</taxon>
        <taxon>Paenibacillaceae</taxon>
        <taxon>Paenibacillus</taxon>
    </lineage>
</organism>
<protein>
    <recommendedName>
        <fullName evidence="3">Zinc ribbon domain-containing protein</fullName>
    </recommendedName>
</protein>
<gene>
    <name evidence="1" type="ORF">DQX05_01130</name>
</gene>
<evidence type="ECO:0008006" key="3">
    <source>
        <dbReference type="Google" id="ProtNLM"/>
    </source>
</evidence>
<dbReference type="Proteomes" id="UP000266177">
    <property type="component" value="Unassembled WGS sequence"/>
</dbReference>
<accession>A0A3A3GNJ9</accession>
<name>A0A3A3GNJ9_PANTH</name>
<sequence length="86" mass="10098">MSKKTCPRCQHNKIEADDNFCEICGLDLRREAAGETTALIKEQLRLLQVRKRRIEKRVTDPEERQRLLTALEAHCCSLQSFLQQRE</sequence>
<proteinExistence type="predicted"/>
<dbReference type="AlphaFoldDB" id="A0A3A3GNJ9"/>
<evidence type="ECO:0000313" key="1">
    <source>
        <dbReference type="EMBL" id="RJG26665.1"/>
    </source>
</evidence>
<dbReference type="RefSeq" id="WP_119790137.1">
    <property type="nucleotide sequence ID" value="NZ_QYZD01000001.1"/>
</dbReference>
<dbReference type="OrthoDB" id="9775096at2"/>
<comment type="caution">
    <text evidence="1">The sequence shown here is derived from an EMBL/GenBank/DDBJ whole genome shotgun (WGS) entry which is preliminary data.</text>
</comment>
<evidence type="ECO:0000313" key="2">
    <source>
        <dbReference type="Proteomes" id="UP000266177"/>
    </source>
</evidence>
<dbReference type="EMBL" id="QYZD01000001">
    <property type="protein sequence ID" value="RJG26665.1"/>
    <property type="molecule type" value="Genomic_DNA"/>
</dbReference>
<reference evidence="1 2" key="1">
    <citation type="submission" date="2018-09" db="EMBL/GenBank/DDBJ databases">
        <title>Paenibacillus SK2017-BO5.</title>
        <authorList>
            <person name="Piskunova J.V."/>
            <person name="Dubiley S.A."/>
            <person name="Severinov K.V."/>
        </authorList>
    </citation>
    <scope>NUCLEOTIDE SEQUENCE [LARGE SCALE GENOMIC DNA]</scope>
    <source>
        <strain evidence="1 2">BO5</strain>
    </source>
</reference>